<comment type="subcellular location">
    <subcellularLocation>
        <location evidence="1 10">Mitochondrion</location>
    </subcellularLocation>
</comment>
<evidence type="ECO:0000313" key="13">
    <source>
        <dbReference type="Ensembl" id="ENSLACP00000016268.1"/>
    </source>
</evidence>
<comment type="cofactor">
    <cofactor evidence="10">
        <name>a divalent metal cation</name>
        <dbReference type="ChEBI" id="CHEBI:60240"/>
    </cofactor>
    <text evidence="10">Binds 1 divalent metal cation per subunit.</text>
</comment>
<dbReference type="OrthoDB" id="10259622at2759"/>
<name>H3B2Z7_LATCH</name>
<keyword evidence="14" id="KW-1185">Reference proteome</keyword>
<accession>H3B2Z7</accession>
<dbReference type="Pfam" id="PF00814">
    <property type="entry name" value="TsaD"/>
    <property type="match status" value="1"/>
</dbReference>
<dbReference type="InterPro" id="IPR043129">
    <property type="entry name" value="ATPase_NBD"/>
</dbReference>
<dbReference type="GO" id="GO:0005739">
    <property type="term" value="C:mitochondrion"/>
    <property type="evidence" value="ECO:0007669"/>
    <property type="project" value="UniProtKB-SubCell"/>
</dbReference>
<dbReference type="FunFam" id="3.30.420.40:FF:000106">
    <property type="entry name" value="Probable tRNA N6-adenosine threonylcarbamoyltransferase, mitochondrial"/>
    <property type="match status" value="1"/>
</dbReference>
<dbReference type="AlphaFoldDB" id="H3B2Z7"/>
<keyword evidence="4 10" id="KW-0819">tRNA processing</keyword>
<evidence type="ECO:0000256" key="7">
    <source>
        <dbReference type="ARBA" id="ARBA00023128"/>
    </source>
</evidence>
<evidence type="ECO:0000256" key="6">
    <source>
        <dbReference type="ARBA" id="ARBA00022946"/>
    </source>
</evidence>
<protein>
    <recommendedName>
        <fullName evidence="2">N(6)-L-threonylcarbamoyladenine synthase</fullName>
        <ecNumber evidence="2">2.3.1.234</ecNumber>
    </recommendedName>
</protein>
<dbReference type="eggNOG" id="KOG2707">
    <property type="taxonomic scope" value="Eukaryota"/>
</dbReference>
<dbReference type="PANTHER" id="PTHR11735:SF6">
    <property type="entry name" value="TRNA N6-ADENOSINE THREONYLCARBAMOYLTRANSFERASE, MITOCHONDRIAL"/>
    <property type="match status" value="1"/>
</dbReference>
<dbReference type="InParanoid" id="H3B2Z7"/>
<evidence type="ECO:0000256" key="3">
    <source>
        <dbReference type="ARBA" id="ARBA00022679"/>
    </source>
</evidence>
<keyword evidence="3 10" id="KW-0808">Transferase</keyword>
<dbReference type="Bgee" id="ENSLACG00000014334">
    <property type="expression patterns" value="Expressed in muscle tissue and 3 other cell types or tissues"/>
</dbReference>
<gene>
    <name evidence="13" type="primary">OSGEPL1</name>
</gene>
<reference evidence="14" key="1">
    <citation type="submission" date="2011-08" db="EMBL/GenBank/DDBJ databases">
        <title>The draft genome of Latimeria chalumnae.</title>
        <authorList>
            <person name="Di Palma F."/>
            <person name="Alfoldi J."/>
            <person name="Johnson J."/>
            <person name="Berlin A."/>
            <person name="Gnerre S."/>
            <person name="Jaffe D."/>
            <person name="MacCallum I."/>
            <person name="Young S."/>
            <person name="Walker B.J."/>
            <person name="Lander E."/>
            <person name="Lindblad-Toh K."/>
        </authorList>
    </citation>
    <scope>NUCLEOTIDE SEQUENCE [LARGE SCALE GENOMIC DNA]</scope>
    <source>
        <strain evidence="14">Wild caught</strain>
    </source>
</reference>
<dbReference type="GO" id="GO:0046872">
    <property type="term" value="F:metal ion binding"/>
    <property type="evidence" value="ECO:0007669"/>
    <property type="project" value="UniProtKB-KW"/>
</dbReference>
<evidence type="ECO:0000256" key="1">
    <source>
        <dbReference type="ARBA" id="ARBA00004173"/>
    </source>
</evidence>
<dbReference type="CDD" id="cd24134">
    <property type="entry name" value="ASKHA_NBD_OSGEPL1_QRI7_euk"/>
    <property type="match status" value="1"/>
</dbReference>
<dbReference type="KEGG" id="lcm:102348323"/>
<dbReference type="InterPro" id="IPR017861">
    <property type="entry name" value="KAE1/TsaD"/>
</dbReference>
<evidence type="ECO:0000256" key="2">
    <source>
        <dbReference type="ARBA" id="ARBA00012156"/>
    </source>
</evidence>
<proteinExistence type="inferred from homology"/>
<reference evidence="13" key="2">
    <citation type="submission" date="2025-08" db="UniProtKB">
        <authorList>
            <consortium name="Ensembl"/>
        </authorList>
    </citation>
    <scope>IDENTIFICATION</scope>
</reference>
<dbReference type="InterPro" id="IPR000905">
    <property type="entry name" value="Gcp-like_dom"/>
</dbReference>
<evidence type="ECO:0000256" key="5">
    <source>
        <dbReference type="ARBA" id="ARBA00022723"/>
    </source>
</evidence>
<keyword evidence="5 10" id="KW-0479">Metal-binding</keyword>
<dbReference type="NCBIfam" id="TIGR03723">
    <property type="entry name" value="T6A_TsaD_YgjD"/>
    <property type="match status" value="1"/>
</dbReference>
<dbReference type="HAMAP" id="MF_01445">
    <property type="entry name" value="TsaD"/>
    <property type="match status" value="1"/>
</dbReference>
<dbReference type="CTD" id="64172"/>
<reference evidence="13" key="3">
    <citation type="submission" date="2025-09" db="UniProtKB">
        <authorList>
            <consortium name="Ensembl"/>
        </authorList>
    </citation>
    <scope>IDENTIFICATION</scope>
</reference>
<evidence type="ECO:0000256" key="11">
    <source>
        <dbReference type="SAM" id="SignalP"/>
    </source>
</evidence>
<sequence>MVCASALLLHPRGGRAAFTLTSLLLRLCSSQRNRNGLLGLCQGGCYYCGGRLLGTRLVLGIETSCDDTGAAVVDETGTILGEALHSQKEVHLKTGGIIPPVAQRLHQEYIEGVIRTALNRSGVSVNDLSAIATTVKPGLALSLRVGLEHSLKLVDQCKKPFIPIHHMEAHALTVRMIQSVDFPFLVLLVSGGHCILAVAHGVSDFIRLGQTLDEAPGDTLDKVARRMFLLRHRECTTMSGGQAIEHMAKQGDHTKLELRSPMVQHLDCNFSFAGLRSQVNQIIIKKEKEEGLQEGQILSCAHDIAAAVQHTVASHIAKRTLRAILFCKKKNLLPKSNATLVVSGGVACNQYIRRVLQVITDATELNLLCPPPKLCTDNGAMVAWNGIERLRAKLGVIRNPEGICYEPRAPLGTDVSEQVKKAAIKIHHLKLKI</sequence>
<organism evidence="13 14">
    <name type="scientific">Latimeria chalumnae</name>
    <name type="common">Coelacanth</name>
    <dbReference type="NCBI Taxonomy" id="7897"/>
    <lineage>
        <taxon>Eukaryota</taxon>
        <taxon>Metazoa</taxon>
        <taxon>Chordata</taxon>
        <taxon>Craniata</taxon>
        <taxon>Vertebrata</taxon>
        <taxon>Euteleostomi</taxon>
        <taxon>Coelacanthiformes</taxon>
        <taxon>Coelacanthidae</taxon>
        <taxon>Latimeria</taxon>
    </lineage>
</organism>
<evidence type="ECO:0000256" key="10">
    <source>
        <dbReference type="HAMAP-Rule" id="MF_03179"/>
    </source>
</evidence>
<evidence type="ECO:0000259" key="12">
    <source>
        <dbReference type="Pfam" id="PF00814"/>
    </source>
</evidence>
<evidence type="ECO:0000256" key="8">
    <source>
        <dbReference type="ARBA" id="ARBA00023315"/>
    </source>
</evidence>
<dbReference type="FunCoup" id="H3B2Z7">
    <property type="interactions" value="1656"/>
</dbReference>
<dbReference type="Proteomes" id="UP000008672">
    <property type="component" value="Unassembled WGS sequence"/>
</dbReference>
<dbReference type="Ensembl" id="ENSLACT00000016382.1">
    <property type="protein sequence ID" value="ENSLACP00000016268.1"/>
    <property type="gene ID" value="ENSLACG00000014334.1"/>
</dbReference>
<dbReference type="PRINTS" id="PR00789">
    <property type="entry name" value="OSIALOPTASE"/>
</dbReference>
<keyword evidence="8 10" id="KW-0012">Acyltransferase</keyword>
<feature type="signal peptide" evidence="11">
    <location>
        <begin position="1"/>
        <end position="16"/>
    </location>
</feature>
<dbReference type="GeneID" id="102348323"/>
<comment type="function">
    <text evidence="10">Required for the formation of a threonylcarbamoyl group on adenosine at position 37 (t(6)A37) in mitochondrial tRNAs that read codons beginning with adenine. Probably involved in the transfer of the threonylcarbamoyl moiety of threonylcarbamoyl-AMP (TC-AMP) to the N6 group of A37. Involved in mitochondrial genome maintenance.</text>
</comment>
<dbReference type="GO" id="GO:0002949">
    <property type="term" value="P:tRNA threonylcarbamoyladenosine modification"/>
    <property type="evidence" value="ECO:0007669"/>
    <property type="project" value="UniProtKB-UniRule"/>
</dbReference>
<evidence type="ECO:0000313" key="14">
    <source>
        <dbReference type="Proteomes" id="UP000008672"/>
    </source>
</evidence>
<dbReference type="SUPFAM" id="SSF53067">
    <property type="entry name" value="Actin-like ATPase domain"/>
    <property type="match status" value="1"/>
</dbReference>
<dbReference type="STRING" id="7897.ENSLACP00000016268"/>
<keyword evidence="7 10" id="KW-0496">Mitochondrion</keyword>
<dbReference type="EMBL" id="AFYH01074216">
    <property type="status" value="NOT_ANNOTATED_CDS"/>
    <property type="molecule type" value="Genomic_DNA"/>
</dbReference>
<dbReference type="InterPro" id="IPR022450">
    <property type="entry name" value="TsaD"/>
</dbReference>
<dbReference type="GO" id="GO:0061711">
    <property type="term" value="F:tRNA N(6)-L-threonylcarbamoyladenine synthase activity"/>
    <property type="evidence" value="ECO:0007669"/>
    <property type="project" value="UniProtKB-EC"/>
</dbReference>
<keyword evidence="11" id="KW-0732">Signal</keyword>
<comment type="catalytic activity">
    <reaction evidence="9 10">
        <text>L-threonylcarbamoyladenylate + adenosine(37) in tRNA = N(6)-L-threonylcarbamoyladenosine(37) in tRNA + AMP + H(+)</text>
        <dbReference type="Rhea" id="RHEA:37059"/>
        <dbReference type="Rhea" id="RHEA-COMP:10162"/>
        <dbReference type="Rhea" id="RHEA-COMP:10163"/>
        <dbReference type="ChEBI" id="CHEBI:15378"/>
        <dbReference type="ChEBI" id="CHEBI:73682"/>
        <dbReference type="ChEBI" id="CHEBI:74411"/>
        <dbReference type="ChEBI" id="CHEBI:74418"/>
        <dbReference type="ChEBI" id="CHEBI:456215"/>
        <dbReference type="EC" id="2.3.1.234"/>
    </reaction>
</comment>
<dbReference type="RefSeq" id="XP_005996592.1">
    <property type="nucleotide sequence ID" value="XM_005996530.2"/>
</dbReference>
<evidence type="ECO:0000256" key="9">
    <source>
        <dbReference type="ARBA" id="ARBA00048117"/>
    </source>
</evidence>
<feature type="domain" description="Gcp-like" evidence="12">
    <location>
        <begin position="78"/>
        <end position="384"/>
    </location>
</feature>
<dbReference type="NCBIfam" id="TIGR00329">
    <property type="entry name" value="gcp_kae1"/>
    <property type="match status" value="1"/>
</dbReference>
<evidence type="ECO:0000256" key="4">
    <source>
        <dbReference type="ARBA" id="ARBA00022694"/>
    </source>
</evidence>
<keyword evidence="6" id="KW-0809">Transit peptide</keyword>
<dbReference type="EC" id="2.3.1.234" evidence="2"/>
<dbReference type="GeneTree" id="ENSGT00940000153744"/>
<dbReference type="Gene3D" id="3.30.420.40">
    <property type="match status" value="2"/>
</dbReference>
<feature type="chain" id="PRO_5003580877" description="N(6)-L-threonylcarbamoyladenine synthase" evidence="11">
    <location>
        <begin position="17"/>
        <end position="433"/>
    </location>
</feature>
<dbReference type="PANTHER" id="PTHR11735">
    <property type="entry name" value="TRNA N6-ADENOSINE THREONYLCARBAMOYLTRANSFERASE"/>
    <property type="match status" value="1"/>
</dbReference>
<comment type="similarity">
    <text evidence="10">Belongs to the KAE1 / TsaD family.</text>
</comment>